<protein>
    <submittedName>
        <fullName evidence="1">10477_t:CDS:1</fullName>
    </submittedName>
</protein>
<sequence length="107" mass="12405">MNKIEAGEYYDEKYGRRNRTPDNNIDQQNQQMQVLYASFEKLTTTLATYIEFIKPQTTYRNNNGNYNGDRNGNNNNKPNLESISGLNSRPRQPSNSNFTKAKGREPH</sequence>
<organism evidence="1 2">
    <name type="scientific">Scutellospora calospora</name>
    <dbReference type="NCBI Taxonomy" id="85575"/>
    <lineage>
        <taxon>Eukaryota</taxon>
        <taxon>Fungi</taxon>
        <taxon>Fungi incertae sedis</taxon>
        <taxon>Mucoromycota</taxon>
        <taxon>Glomeromycotina</taxon>
        <taxon>Glomeromycetes</taxon>
        <taxon>Diversisporales</taxon>
        <taxon>Gigasporaceae</taxon>
        <taxon>Scutellospora</taxon>
    </lineage>
</organism>
<dbReference type="Proteomes" id="UP000789860">
    <property type="component" value="Unassembled WGS sequence"/>
</dbReference>
<dbReference type="EMBL" id="CAJVPM010006269">
    <property type="protein sequence ID" value="CAG8533170.1"/>
    <property type="molecule type" value="Genomic_DNA"/>
</dbReference>
<name>A0ACA9LLI3_9GLOM</name>
<gene>
    <name evidence="1" type="ORF">SCALOS_LOCUS4538</name>
</gene>
<accession>A0ACA9LLI3</accession>
<comment type="caution">
    <text evidence="1">The sequence shown here is derived from an EMBL/GenBank/DDBJ whole genome shotgun (WGS) entry which is preliminary data.</text>
</comment>
<evidence type="ECO:0000313" key="1">
    <source>
        <dbReference type="EMBL" id="CAG8533170.1"/>
    </source>
</evidence>
<keyword evidence="2" id="KW-1185">Reference proteome</keyword>
<feature type="non-terminal residue" evidence="1">
    <location>
        <position position="107"/>
    </location>
</feature>
<reference evidence="1" key="1">
    <citation type="submission" date="2021-06" db="EMBL/GenBank/DDBJ databases">
        <authorList>
            <person name="Kallberg Y."/>
            <person name="Tangrot J."/>
            <person name="Rosling A."/>
        </authorList>
    </citation>
    <scope>NUCLEOTIDE SEQUENCE</scope>
    <source>
        <strain evidence="1">AU212A</strain>
    </source>
</reference>
<evidence type="ECO:0000313" key="2">
    <source>
        <dbReference type="Proteomes" id="UP000789860"/>
    </source>
</evidence>
<proteinExistence type="predicted"/>